<evidence type="ECO:0000313" key="10">
    <source>
        <dbReference type="Proteomes" id="UP000053342"/>
    </source>
</evidence>
<feature type="domain" description="External alternative NADH-ubiquinone oxidoreductase-like C-terminal" evidence="8">
    <location>
        <begin position="607"/>
        <end position="673"/>
    </location>
</feature>
<dbReference type="EMBL" id="KN847334">
    <property type="protein sequence ID" value="KIW45458.1"/>
    <property type="molecule type" value="Genomic_DNA"/>
</dbReference>
<dbReference type="InterPro" id="IPR054585">
    <property type="entry name" value="NDH2-like_C"/>
</dbReference>
<evidence type="ECO:0000256" key="4">
    <source>
        <dbReference type="ARBA" id="ARBA00023002"/>
    </source>
</evidence>
<dbReference type="RefSeq" id="XP_016265674.1">
    <property type="nucleotide sequence ID" value="XM_016404669.1"/>
</dbReference>
<proteinExistence type="inferred from homology"/>
<keyword evidence="5" id="KW-0520">NAD</keyword>
<dbReference type="GO" id="GO:0005739">
    <property type="term" value="C:mitochondrion"/>
    <property type="evidence" value="ECO:0007669"/>
    <property type="project" value="UniProtKB-ARBA"/>
</dbReference>
<dbReference type="PANTHER" id="PTHR43706:SF17">
    <property type="entry name" value="NADH DEHYDROGENASE (EUROFUNG)"/>
    <property type="match status" value="1"/>
</dbReference>
<evidence type="ECO:0000256" key="5">
    <source>
        <dbReference type="ARBA" id="ARBA00023027"/>
    </source>
</evidence>
<organism evidence="9 10">
    <name type="scientific">Exophiala oligosperma</name>
    <dbReference type="NCBI Taxonomy" id="215243"/>
    <lineage>
        <taxon>Eukaryota</taxon>
        <taxon>Fungi</taxon>
        <taxon>Dikarya</taxon>
        <taxon>Ascomycota</taxon>
        <taxon>Pezizomycotina</taxon>
        <taxon>Eurotiomycetes</taxon>
        <taxon>Chaetothyriomycetidae</taxon>
        <taxon>Chaetothyriales</taxon>
        <taxon>Herpotrichiellaceae</taxon>
        <taxon>Exophiala</taxon>
    </lineage>
</organism>
<dbReference type="GO" id="GO:0003954">
    <property type="term" value="F:NADH dehydrogenase activity"/>
    <property type="evidence" value="ECO:0007669"/>
    <property type="project" value="InterPro"/>
</dbReference>
<dbReference type="AlphaFoldDB" id="A0A0D2DRC7"/>
<sequence>MDSQKILRGGRMVSSIYQSTKRTKPVAVAAAAGGWRMSVVLQQQQEDCYCGRRHHHHSHHRHRPSGSGITTVDVSHIRSQSTPTRVPGASTSVGSRLIRPQTVTVGVRQYFTAADTNAVTQPENEGGVDKDDKREKVVILGSGWAGFVLAHRLDPKKYRVLVVSPRSYFVFTPLLNDSAVGTLEPRNVLESVRGRESSVDYIQAWADDLDFSNKTVTVEPSVLDPDVGHALTGPREHNEQKTPVGFFRESDFDKSSPKQPSFRLGGTGKHQVPTFPINYDKLVIAVGTYSQTFGTPGVRENAYFQKDVGDARAIRKRILELFELARLPNIPEETKRCLLHFAIVGGGPTGMEFAACLSDLIRQDLSKIHPGLMKYIRISLYDVAPKVLPMFDAALADYAVKQYKRQNIDIKTSHHVEELRRGFPDDEEARQNQDRQPKGRVYTIRTKEEGDVGIGMCVWSTGNMNNPMVAKALHNVRKYPVQSAVMTTPREGAGEDMENPTEQQWMITRDPKTGVLLVDDHFRVNLNTQTAGDGEGRGGGEAKKATAAKAYMKDVFALGDTAKLISGPLPATAQVANQEALWLGKMLNKFDTAEEFGEAKGFTFRNLGVFTYVGGAKAVLQGPNTDREGVTKGLKGWIAFLVWRGAYLTMTLSWRNKFLVPIQWLAVRVFGRDISRF</sequence>
<dbReference type="Pfam" id="PF22366">
    <property type="entry name" value="NDH2_C"/>
    <property type="match status" value="1"/>
</dbReference>
<dbReference type="OrthoDB" id="3244603at2759"/>
<feature type="region of interest" description="Disordered" evidence="6">
    <location>
        <begin position="75"/>
        <end position="94"/>
    </location>
</feature>
<evidence type="ECO:0000256" key="1">
    <source>
        <dbReference type="ARBA" id="ARBA00005272"/>
    </source>
</evidence>
<dbReference type="InterPro" id="IPR045024">
    <property type="entry name" value="NDH-2"/>
</dbReference>
<keyword evidence="3" id="KW-0274">FAD</keyword>
<dbReference type="STRING" id="215243.A0A0D2DRC7"/>
<evidence type="ECO:0000256" key="2">
    <source>
        <dbReference type="ARBA" id="ARBA00022630"/>
    </source>
</evidence>
<evidence type="ECO:0000256" key="3">
    <source>
        <dbReference type="ARBA" id="ARBA00022827"/>
    </source>
</evidence>
<dbReference type="VEuPathDB" id="FungiDB:PV06_03850"/>
<name>A0A0D2DRC7_9EURO</name>
<keyword evidence="4" id="KW-0560">Oxidoreductase</keyword>
<gene>
    <name evidence="9" type="ORF">PV06_03850</name>
</gene>
<dbReference type="InterPro" id="IPR023753">
    <property type="entry name" value="FAD/NAD-binding_dom"/>
</dbReference>
<protein>
    <submittedName>
        <fullName evidence="9">Uncharacterized protein</fullName>
    </submittedName>
</protein>
<reference evidence="9 10" key="1">
    <citation type="submission" date="2015-01" db="EMBL/GenBank/DDBJ databases">
        <title>The Genome Sequence of Exophiala oligosperma CBS72588.</title>
        <authorList>
            <consortium name="The Broad Institute Genomics Platform"/>
            <person name="Cuomo C."/>
            <person name="de Hoog S."/>
            <person name="Gorbushina A."/>
            <person name="Stielow B."/>
            <person name="Teixiera M."/>
            <person name="Abouelleil A."/>
            <person name="Chapman S.B."/>
            <person name="Priest M."/>
            <person name="Young S.K."/>
            <person name="Wortman J."/>
            <person name="Nusbaum C."/>
            <person name="Birren B."/>
        </authorList>
    </citation>
    <scope>NUCLEOTIDE SEQUENCE [LARGE SCALE GENOMIC DNA]</scope>
    <source>
        <strain evidence="9 10">CBS 72588</strain>
    </source>
</reference>
<evidence type="ECO:0000259" key="8">
    <source>
        <dbReference type="Pfam" id="PF22366"/>
    </source>
</evidence>
<accession>A0A0D2DRC7</accession>
<dbReference type="Pfam" id="PF07992">
    <property type="entry name" value="Pyr_redox_2"/>
    <property type="match status" value="1"/>
</dbReference>
<dbReference type="HOGENOM" id="CLU_021377_1_0_1"/>
<evidence type="ECO:0000256" key="6">
    <source>
        <dbReference type="SAM" id="MobiDB-lite"/>
    </source>
</evidence>
<dbReference type="Proteomes" id="UP000053342">
    <property type="component" value="Unassembled WGS sequence"/>
</dbReference>
<keyword evidence="10" id="KW-1185">Reference proteome</keyword>
<dbReference type="PANTHER" id="PTHR43706">
    <property type="entry name" value="NADH DEHYDROGENASE"/>
    <property type="match status" value="1"/>
</dbReference>
<comment type="similarity">
    <text evidence="1">Belongs to the NADH dehydrogenase family.</text>
</comment>
<keyword evidence="2" id="KW-0285">Flavoprotein</keyword>
<dbReference type="Gene3D" id="3.50.50.100">
    <property type="match status" value="1"/>
</dbReference>
<feature type="domain" description="FAD/NAD(P)-binding" evidence="7">
    <location>
        <begin position="136"/>
        <end position="467"/>
    </location>
</feature>
<dbReference type="PRINTS" id="PR00368">
    <property type="entry name" value="FADPNR"/>
</dbReference>
<evidence type="ECO:0000259" key="7">
    <source>
        <dbReference type="Pfam" id="PF07992"/>
    </source>
</evidence>
<dbReference type="SUPFAM" id="SSF51905">
    <property type="entry name" value="FAD/NAD(P)-binding domain"/>
    <property type="match status" value="2"/>
</dbReference>
<evidence type="ECO:0000313" key="9">
    <source>
        <dbReference type="EMBL" id="KIW45458.1"/>
    </source>
</evidence>
<dbReference type="GeneID" id="27355924"/>
<dbReference type="InterPro" id="IPR036188">
    <property type="entry name" value="FAD/NAD-bd_sf"/>
</dbReference>